<dbReference type="InterPro" id="IPR052231">
    <property type="entry name" value="Rho_GEF_signaling-related"/>
</dbReference>
<dbReference type="CDD" id="cd13242">
    <property type="entry name" value="PH_puratrophin-1"/>
    <property type="match status" value="1"/>
</dbReference>
<proteinExistence type="predicted"/>
<gene>
    <name evidence="3" type="ORF">CAPTEDRAFT_104869</name>
</gene>
<dbReference type="FunCoup" id="R7TEE0">
    <property type="interactions" value="28"/>
</dbReference>
<dbReference type="OrthoDB" id="6152532at2759"/>
<feature type="domain" description="PH" evidence="1">
    <location>
        <begin position="200"/>
        <end position="307"/>
    </location>
</feature>
<evidence type="ECO:0008006" key="6">
    <source>
        <dbReference type="Google" id="ProtNLM"/>
    </source>
</evidence>
<organism evidence="3">
    <name type="scientific">Capitella teleta</name>
    <name type="common">Polychaete worm</name>
    <dbReference type="NCBI Taxonomy" id="283909"/>
    <lineage>
        <taxon>Eukaryota</taxon>
        <taxon>Metazoa</taxon>
        <taxon>Spiralia</taxon>
        <taxon>Lophotrochozoa</taxon>
        <taxon>Annelida</taxon>
        <taxon>Polychaeta</taxon>
        <taxon>Sedentaria</taxon>
        <taxon>Scolecida</taxon>
        <taxon>Capitellidae</taxon>
        <taxon>Capitella</taxon>
    </lineage>
</organism>
<dbReference type="EMBL" id="KB311147">
    <property type="protein sequence ID" value="ELT89837.1"/>
    <property type="molecule type" value="Genomic_DNA"/>
</dbReference>
<reference evidence="4" key="3">
    <citation type="submission" date="2015-06" db="UniProtKB">
        <authorList>
            <consortium name="EnsemblMetazoa"/>
        </authorList>
    </citation>
    <scope>IDENTIFICATION</scope>
</reference>
<dbReference type="InterPro" id="IPR011993">
    <property type="entry name" value="PH-like_dom_sf"/>
</dbReference>
<evidence type="ECO:0000313" key="3">
    <source>
        <dbReference type="EMBL" id="ELT89837.1"/>
    </source>
</evidence>
<dbReference type="SUPFAM" id="SSF50729">
    <property type="entry name" value="PH domain-like"/>
    <property type="match status" value="1"/>
</dbReference>
<dbReference type="InterPro" id="IPR000219">
    <property type="entry name" value="DH_dom"/>
</dbReference>
<dbReference type="CDD" id="cd00160">
    <property type="entry name" value="RhoGEF"/>
    <property type="match status" value="1"/>
</dbReference>
<dbReference type="EMBL" id="AMQN01014662">
    <property type="status" value="NOT_ANNOTATED_CDS"/>
    <property type="molecule type" value="Genomic_DNA"/>
</dbReference>
<dbReference type="AlphaFoldDB" id="R7TEE0"/>
<reference evidence="5" key="1">
    <citation type="submission" date="2012-12" db="EMBL/GenBank/DDBJ databases">
        <authorList>
            <person name="Hellsten U."/>
            <person name="Grimwood J."/>
            <person name="Chapman J.A."/>
            <person name="Shapiro H."/>
            <person name="Aerts A."/>
            <person name="Otillar R.P."/>
            <person name="Terry A.Y."/>
            <person name="Boore J.L."/>
            <person name="Simakov O."/>
            <person name="Marletaz F."/>
            <person name="Cho S.-J."/>
            <person name="Edsinger-Gonzales E."/>
            <person name="Havlak P."/>
            <person name="Kuo D.-H."/>
            <person name="Larsson T."/>
            <person name="Lv J."/>
            <person name="Arendt D."/>
            <person name="Savage R."/>
            <person name="Osoegawa K."/>
            <person name="de Jong P."/>
            <person name="Lindberg D.R."/>
            <person name="Seaver E.C."/>
            <person name="Weisblat D.A."/>
            <person name="Putnam N.H."/>
            <person name="Grigoriev I.V."/>
            <person name="Rokhsar D.S."/>
        </authorList>
    </citation>
    <scope>NUCLEOTIDE SEQUENCE</scope>
    <source>
        <strain evidence="5">I ESC-2004</strain>
    </source>
</reference>
<dbReference type="Proteomes" id="UP000014760">
    <property type="component" value="Unassembled WGS sequence"/>
</dbReference>
<dbReference type="SMART" id="SM00233">
    <property type="entry name" value="PH"/>
    <property type="match status" value="1"/>
</dbReference>
<dbReference type="EnsemblMetazoa" id="CapteT104869">
    <property type="protein sequence ID" value="CapteP104869"/>
    <property type="gene ID" value="CapteG104869"/>
</dbReference>
<dbReference type="Pfam" id="PF22697">
    <property type="entry name" value="SOS1_NGEF_PH"/>
    <property type="match status" value="1"/>
</dbReference>
<dbReference type="SMART" id="SM00325">
    <property type="entry name" value="RhoGEF"/>
    <property type="match status" value="1"/>
</dbReference>
<dbReference type="InterPro" id="IPR001849">
    <property type="entry name" value="PH_domain"/>
</dbReference>
<dbReference type="PROSITE" id="PS50003">
    <property type="entry name" value="PH_DOMAIN"/>
    <property type="match status" value="1"/>
</dbReference>
<dbReference type="InterPro" id="IPR055251">
    <property type="entry name" value="SOS1_NGEF_PH"/>
</dbReference>
<dbReference type="OMA" id="GFLKHEE"/>
<dbReference type="Pfam" id="PF00621">
    <property type="entry name" value="RhoGEF"/>
    <property type="match status" value="1"/>
</dbReference>
<dbReference type="PROSITE" id="PS50010">
    <property type="entry name" value="DH_2"/>
    <property type="match status" value="1"/>
</dbReference>
<dbReference type="SUPFAM" id="SSF48065">
    <property type="entry name" value="DBL homology domain (DH-domain)"/>
    <property type="match status" value="1"/>
</dbReference>
<dbReference type="PANTHER" id="PTHR45845">
    <property type="entry name" value="RHO GUANINE NUCLEOTIDE EXCHANGE FACTOR-RELATED"/>
    <property type="match status" value="1"/>
</dbReference>
<evidence type="ECO:0000313" key="5">
    <source>
        <dbReference type="Proteomes" id="UP000014760"/>
    </source>
</evidence>
<protein>
    <recommendedName>
        <fullName evidence="6">DH domain-containing protein</fullName>
    </recommendedName>
</protein>
<dbReference type="GO" id="GO:0005085">
    <property type="term" value="F:guanyl-nucleotide exchange factor activity"/>
    <property type="evidence" value="ECO:0007669"/>
    <property type="project" value="InterPro"/>
</dbReference>
<sequence length="359" mass="41669">MTTVLKVFFFRNLALITREMIQTEGDYIRSLRLVIDNYLPEMTKESVPHNLRGKRNIIFGNIEKIYYFHSQVFQEELRNCESNPFTAGRIFMEHAPEFYLYALYNKNKPKCDAILAESGKAFFQAKQLELQDKLDLASYLLKPVQRMAKYALLLKQLLQLCPEHVPEYSDLKAAVEMVKFQLRHGNDLLAMDCLRDCDVNLAEQGMLLRQQDFLVWQGRRKCVRRLFLFEELLVLSKAKLLPSGEEVYQYKSSIKTSELGLTENVGDSGAKFEVWFRKRMSGGTYTMQAPSLEIKRQWVTEMSRLLWKQAIRNRELKKVENHQMGMGGKPGLDLKPSKDNISDRLVSVSLANRGEGFLD</sequence>
<dbReference type="InterPro" id="IPR035899">
    <property type="entry name" value="DBL_dom_sf"/>
</dbReference>
<evidence type="ECO:0000259" key="2">
    <source>
        <dbReference type="PROSITE" id="PS50010"/>
    </source>
</evidence>
<dbReference type="HOGENOM" id="CLU_001356_1_2_1"/>
<feature type="domain" description="DH" evidence="2">
    <location>
        <begin position="12"/>
        <end position="188"/>
    </location>
</feature>
<keyword evidence="5" id="KW-1185">Reference proteome</keyword>
<reference evidence="3 5" key="2">
    <citation type="journal article" date="2013" name="Nature">
        <title>Insights into bilaterian evolution from three spiralian genomes.</title>
        <authorList>
            <person name="Simakov O."/>
            <person name="Marletaz F."/>
            <person name="Cho S.J."/>
            <person name="Edsinger-Gonzales E."/>
            <person name="Havlak P."/>
            <person name="Hellsten U."/>
            <person name="Kuo D.H."/>
            <person name="Larsson T."/>
            <person name="Lv J."/>
            <person name="Arendt D."/>
            <person name="Savage R."/>
            <person name="Osoegawa K."/>
            <person name="de Jong P."/>
            <person name="Grimwood J."/>
            <person name="Chapman J.A."/>
            <person name="Shapiro H."/>
            <person name="Aerts A."/>
            <person name="Otillar R.P."/>
            <person name="Terry A.Y."/>
            <person name="Boore J.L."/>
            <person name="Grigoriev I.V."/>
            <person name="Lindberg D.R."/>
            <person name="Seaver E.C."/>
            <person name="Weisblat D.A."/>
            <person name="Putnam N.H."/>
            <person name="Rokhsar D.S."/>
        </authorList>
    </citation>
    <scope>NUCLEOTIDE SEQUENCE</scope>
    <source>
        <strain evidence="3 5">I ESC-2004</strain>
    </source>
</reference>
<dbReference type="STRING" id="283909.R7TEE0"/>
<dbReference type="PANTHER" id="PTHR45845:SF3">
    <property type="entry name" value="PURATROPHIN-1-LIKE, ISOFORM A"/>
    <property type="match status" value="1"/>
</dbReference>
<accession>R7TEE0</accession>
<name>R7TEE0_CAPTE</name>
<evidence type="ECO:0000313" key="4">
    <source>
        <dbReference type="EnsemblMetazoa" id="CapteP104869"/>
    </source>
</evidence>
<evidence type="ECO:0000259" key="1">
    <source>
        <dbReference type="PROSITE" id="PS50003"/>
    </source>
</evidence>
<dbReference type="Gene3D" id="2.30.29.30">
    <property type="entry name" value="Pleckstrin-homology domain (PH domain)/Phosphotyrosine-binding domain (PTB)"/>
    <property type="match status" value="1"/>
</dbReference>
<dbReference type="Gene3D" id="1.20.900.10">
    <property type="entry name" value="Dbl homology (DH) domain"/>
    <property type="match status" value="1"/>
</dbReference>